<keyword evidence="9 11" id="KW-1133">Transmembrane helix</keyword>
<comment type="subcellular location">
    <subcellularLocation>
        <location evidence="2">Membrane</location>
        <topology evidence="2">Multi-pass membrane protein</topology>
    </subcellularLocation>
</comment>
<protein>
    <recommendedName>
        <fullName evidence="4">rhomboid protease</fullName>
        <ecNumber evidence="4">3.4.21.105</ecNumber>
    </recommendedName>
</protein>
<evidence type="ECO:0000313" key="13">
    <source>
        <dbReference type="EMBL" id="CAB0028571.1"/>
    </source>
</evidence>
<evidence type="ECO:0000256" key="2">
    <source>
        <dbReference type="ARBA" id="ARBA00004141"/>
    </source>
</evidence>
<evidence type="ECO:0000256" key="10">
    <source>
        <dbReference type="ARBA" id="ARBA00023136"/>
    </source>
</evidence>
<feature type="transmembrane region" description="Helical" evidence="11">
    <location>
        <begin position="484"/>
        <end position="506"/>
    </location>
</feature>
<dbReference type="Proteomes" id="UP000479190">
    <property type="component" value="Unassembled WGS sequence"/>
</dbReference>
<feature type="transmembrane region" description="Helical" evidence="11">
    <location>
        <begin position="518"/>
        <end position="537"/>
    </location>
</feature>
<dbReference type="GO" id="GO:0004252">
    <property type="term" value="F:serine-type endopeptidase activity"/>
    <property type="evidence" value="ECO:0007669"/>
    <property type="project" value="InterPro"/>
</dbReference>
<keyword evidence="6 11" id="KW-0812">Transmembrane</keyword>
<keyword evidence="10 11" id="KW-0472">Membrane</keyword>
<dbReference type="FunFam" id="1.20.1540.10:FF:000007">
    <property type="entry name" value="Rhomboid like 2"/>
    <property type="match status" value="1"/>
</dbReference>
<comment type="similarity">
    <text evidence="3">Belongs to the peptidase S54 family.</text>
</comment>
<evidence type="ECO:0000256" key="9">
    <source>
        <dbReference type="ARBA" id="ARBA00022989"/>
    </source>
</evidence>
<feature type="transmembrane region" description="Helical" evidence="11">
    <location>
        <begin position="210"/>
        <end position="231"/>
    </location>
</feature>
<reference evidence="13 14" key="1">
    <citation type="submission" date="2020-02" db="EMBL/GenBank/DDBJ databases">
        <authorList>
            <person name="Ferguson B K."/>
        </authorList>
    </citation>
    <scope>NUCLEOTIDE SEQUENCE [LARGE SCALE GENOMIC DNA]</scope>
</reference>
<dbReference type="AlphaFoldDB" id="A0A6H5HY87"/>
<keyword evidence="7" id="KW-0378">Hydrolase</keyword>
<organism evidence="13 14">
    <name type="scientific">Trichogramma brassicae</name>
    <dbReference type="NCBI Taxonomy" id="86971"/>
    <lineage>
        <taxon>Eukaryota</taxon>
        <taxon>Metazoa</taxon>
        <taxon>Ecdysozoa</taxon>
        <taxon>Arthropoda</taxon>
        <taxon>Hexapoda</taxon>
        <taxon>Insecta</taxon>
        <taxon>Pterygota</taxon>
        <taxon>Neoptera</taxon>
        <taxon>Endopterygota</taxon>
        <taxon>Hymenoptera</taxon>
        <taxon>Apocrita</taxon>
        <taxon>Proctotrupomorpha</taxon>
        <taxon>Chalcidoidea</taxon>
        <taxon>Trichogrammatidae</taxon>
        <taxon>Trichogramma</taxon>
    </lineage>
</organism>
<gene>
    <name evidence="13" type="ORF">TBRA_LOCUS727</name>
</gene>
<dbReference type="OrthoDB" id="418595at2759"/>
<evidence type="ECO:0000256" key="3">
    <source>
        <dbReference type="ARBA" id="ARBA00009045"/>
    </source>
</evidence>
<dbReference type="InterPro" id="IPR022764">
    <property type="entry name" value="Peptidase_S54_rhomboid_dom"/>
</dbReference>
<keyword evidence="14" id="KW-1185">Reference proteome</keyword>
<comment type="catalytic activity">
    <reaction evidence="1">
        <text>Cleaves type-1 transmembrane domains using a catalytic dyad composed of serine and histidine that are contributed by different transmembrane domains.</text>
        <dbReference type="EC" id="3.4.21.105"/>
    </reaction>
</comment>
<evidence type="ECO:0000259" key="12">
    <source>
        <dbReference type="Pfam" id="PF01694"/>
    </source>
</evidence>
<feature type="transmembrane region" description="Helical" evidence="11">
    <location>
        <begin position="426"/>
        <end position="449"/>
    </location>
</feature>
<dbReference type="InterPro" id="IPR051739">
    <property type="entry name" value="Rhomboid_IM_Serine_Proteases"/>
</dbReference>
<evidence type="ECO:0000256" key="5">
    <source>
        <dbReference type="ARBA" id="ARBA00022670"/>
    </source>
</evidence>
<keyword evidence="8" id="KW-0720">Serine protease</keyword>
<dbReference type="Gene3D" id="1.20.1540.10">
    <property type="entry name" value="Rhomboid-like"/>
    <property type="match status" value="1"/>
</dbReference>
<dbReference type="InterPro" id="IPR035952">
    <property type="entry name" value="Rhomboid-like_sf"/>
</dbReference>
<dbReference type="PANTHER" id="PTHR45840:SF2">
    <property type="entry name" value="PROTEIN RHOMBOID-RELATED"/>
    <property type="match status" value="1"/>
</dbReference>
<evidence type="ECO:0000256" key="6">
    <source>
        <dbReference type="ARBA" id="ARBA00022692"/>
    </source>
</evidence>
<feature type="transmembrane region" description="Helical" evidence="11">
    <location>
        <begin position="582"/>
        <end position="603"/>
    </location>
</feature>
<evidence type="ECO:0000256" key="11">
    <source>
        <dbReference type="SAM" id="Phobius"/>
    </source>
</evidence>
<feature type="transmembrane region" description="Helical" evidence="11">
    <location>
        <begin position="549"/>
        <end position="570"/>
    </location>
</feature>
<evidence type="ECO:0000256" key="7">
    <source>
        <dbReference type="ARBA" id="ARBA00022801"/>
    </source>
</evidence>
<dbReference type="PANTHER" id="PTHR45840">
    <property type="entry name" value="RHOMBOID-RELATED PROTEIN"/>
    <property type="match status" value="1"/>
</dbReference>
<evidence type="ECO:0000313" key="14">
    <source>
        <dbReference type="Proteomes" id="UP000479190"/>
    </source>
</evidence>
<name>A0A6H5HY87_9HYME</name>
<dbReference type="GO" id="GO:0006508">
    <property type="term" value="P:proteolysis"/>
    <property type="evidence" value="ECO:0007669"/>
    <property type="project" value="UniProtKB-KW"/>
</dbReference>
<evidence type="ECO:0000256" key="8">
    <source>
        <dbReference type="ARBA" id="ARBA00022825"/>
    </source>
</evidence>
<evidence type="ECO:0000256" key="4">
    <source>
        <dbReference type="ARBA" id="ARBA00013039"/>
    </source>
</evidence>
<keyword evidence="5" id="KW-0645">Protease</keyword>
<dbReference type="SUPFAM" id="SSF144091">
    <property type="entry name" value="Rhomboid-like"/>
    <property type="match status" value="1"/>
</dbReference>
<feature type="domain" description="Peptidase S54 rhomboid" evidence="12">
    <location>
        <begin position="421"/>
        <end position="571"/>
    </location>
</feature>
<dbReference type="GO" id="GO:0016020">
    <property type="term" value="C:membrane"/>
    <property type="evidence" value="ECO:0007669"/>
    <property type="project" value="UniProtKB-SubCell"/>
</dbReference>
<proteinExistence type="inferred from homology"/>
<evidence type="ECO:0000256" key="1">
    <source>
        <dbReference type="ARBA" id="ARBA00000156"/>
    </source>
</evidence>
<accession>A0A6H5HY87</accession>
<sequence length="608" mass="68969">MLRKISCTRVLIRAQEYTAKHSKASAVESFGNNFEQRRRRRLQAPRRRGALAGYILQCPMSIVLEVTGRGAAVTDAPTCTRRLVNSPARSSLHTETERQVHMMVRMIGDEFLTEERDRKYYADHYTCCPPPLFIILITLVEPCIDVYTYIDARAASSVCYSTLVICYRRLAHKMRRYKRIHREMSRNCTMRLSITRSQLARVGATATASFLLSVPIVYCLLHVFFFVSFRWPASRAKSGRITRAARNQVSRFPSAHVHLHSEASKKVTRVYIRARPCARTGESCSRDRLPENSNVNGIRQRFCAGGSRNEIKIFENSLKKYRCTESDSIQNEKRGSKRRNEKASIDYSDGIMKRVPPPPYIFKSSFRRSIRNIINVIARLSSTVCRTNREYVSARIVKREINTSGPVPIDSVFIYRPDKREEFWRFALYMFLHAGWLHLLFNLGVQVVVGLPLEMVHGSLRIAAVYMAGVLAGSLGTSVFDTDVYLVGASGGVYALLAAHLANVLLNYNNMEFGIIRLIGIFIIASADVGFAIYHRYAAEQLGRELGPPVSYVAHLTGALAGLTIGLLVLKNFEQRLHEQLLWWVALGVYAACTIFAIMYNLMHPDYP</sequence>
<dbReference type="EC" id="3.4.21.105" evidence="4"/>
<dbReference type="EMBL" id="CADCXV010000158">
    <property type="protein sequence ID" value="CAB0028571.1"/>
    <property type="molecule type" value="Genomic_DNA"/>
</dbReference>
<dbReference type="Pfam" id="PF01694">
    <property type="entry name" value="Rhomboid"/>
    <property type="match status" value="1"/>
</dbReference>